<dbReference type="Gene3D" id="3.30.530.20">
    <property type="match status" value="1"/>
</dbReference>
<dbReference type="AlphaFoldDB" id="A0A5J5KWF1"/>
<gene>
    <name evidence="1" type="ORF">FCK90_09785</name>
</gene>
<organism evidence="1 2">
    <name type="scientific">Kocuria coralli</name>
    <dbReference type="NCBI Taxonomy" id="1461025"/>
    <lineage>
        <taxon>Bacteria</taxon>
        <taxon>Bacillati</taxon>
        <taxon>Actinomycetota</taxon>
        <taxon>Actinomycetes</taxon>
        <taxon>Micrococcales</taxon>
        <taxon>Micrococcaceae</taxon>
        <taxon>Kocuria</taxon>
    </lineage>
</organism>
<dbReference type="SUPFAM" id="SSF55961">
    <property type="entry name" value="Bet v1-like"/>
    <property type="match status" value="1"/>
</dbReference>
<dbReference type="InterPro" id="IPR023393">
    <property type="entry name" value="START-like_dom_sf"/>
</dbReference>
<accession>A0A5J5KWF1</accession>
<dbReference type="Proteomes" id="UP000325957">
    <property type="component" value="Unassembled WGS sequence"/>
</dbReference>
<evidence type="ECO:0000313" key="1">
    <source>
        <dbReference type="EMBL" id="KAA9393944.1"/>
    </source>
</evidence>
<comment type="caution">
    <text evidence="1">The sequence shown here is derived from an EMBL/GenBank/DDBJ whole genome shotgun (WGS) entry which is preliminary data.</text>
</comment>
<name>A0A5J5KWF1_9MICC</name>
<sequence>MSWTTLEGMNNLEIREESTDTRLKVTTTVPAPVEDVWDLLRRPSSHAEIDGSGMIRAAVGQEPIEYVDQMFVMEMLWTDGTTRYRTDNYVTRYDPERCIEWLVADEGQDPAGWKWGWLLQTAPDNSTRVTNYCDWTEVTDQEVLDQKGFPLVDASKVQATLRNLANALS</sequence>
<evidence type="ECO:0008006" key="3">
    <source>
        <dbReference type="Google" id="ProtNLM"/>
    </source>
</evidence>
<keyword evidence="2" id="KW-1185">Reference proteome</keyword>
<protein>
    <recommendedName>
        <fullName evidence="3">Polyketide cyclase</fullName>
    </recommendedName>
</protein>
<proteinExistence type="predicted"/>
<dbReference type="EMBL" id="SZWF01000013">
    <property type="protein sequence ID" value="KAA9393944.1"/>
    <property type="molecule type" value="Genomic_DNA"/>
</dbReference>
<reference evidence="1 2" key="1">
    <citation type="submission" date="2019-05" db="EMBL/GenBank/DDBJ databases">
        <title>Kocuria coralli sp. nov., a novel actinobacterium isolated from coral reef seawater.</title>
        <authorList>
            <person name="Li J."/>
        </authorList>
    </citation>
    <scope>NUCLEOTIDE SEQUENCE [LARGE SCALE GENOMIC DNA]</scope>
    <source>
        <strain evidence="1 2">SCSIO 13007</strain>
    </source>
</reference>
<evidence type="ECO:0000313" key="2">
    <source>
        <dbReference type="Proteomes" id="UP000325957"/>
    </source>
</evidence>